<dbReference type="Proteomes" id="UP000199114">
    <property type="component" value="Unassembled WGS sequence"/>
</dbReference>
<dbReference type="EMBL" id="FOFD01000008">
    <property type="protein sequence ID" value="SER82067.1"/>
    <property type="molecule type" value="Genomic_DNA"/>
</dbReference>
<evidence type="ECO:0000313" key="3">
    <source>
        <dbReference type="Proteomes" id="UP000199114"/>
    </source>
</evidence>
<gene>
    <name evidence="2" type="ORF">SAMN04489841_4656</name>
</gene>
<proteinExistence type="predicted"/>
<dbReference type="InterPro" id="IPR058927">
    <property type="entry name" value="OB_2TM"/>
</dbReference>
<sequence length="185" mass="20039">MQDPLGRHGRLVAGIVLLTVLAGLVLWAGATTDDLMESDYPDQLDVNQDREAYVGERVVLGGRIVDTDPVVVATRANGYGRYTLVNADDRLQNADGPLERGDRATAFGTLEDESTLVVERTTIGDVAGTVYMLVASFVAGLWAFGRFARDWRFDRDRLAFVPRAAPLSLRDVLPTGDASDGDRGA</sequence>
<name>A0A1H9SAL9_9EURY</name>
<keyword evidence="1" id="KW-1133">Transmembrane helix</keyword>
<organism evidence="2 3">
    <name type="scientific">Natrinema salaciae</name>
    <dbReference type="NCBI Taxonomy" id="1186196"/>
    <lineage>
        <taxon>Archaea</taxon>
        <taxon>Methanobacteriati</taxon>
        <taxon>Methanobacteriota</taxon>
        <taxon>Stenosarchaea group</taxon>
        <taxon>Halobacteria</taxon>
        <taxon>Halobacteriales</taxon>
        <taxon>Natrialbaceae</taxon>
        <taxon>Natrinema</taxon>
    </lineage>
</organism>
<feature type="transmembrane region" description="Helical" evidence="1">
    <location>
        <begin position="126"/>
        <end position="145"/>
    </location>
</feature>
<reference evidence="3" key="1">
    <citation type="submission" date="2016-10" db="EMBL/GenBank/DDBJ databases">
        <authorList>
            <person name="Varghese N."/>
            <person name="Submissions S."/>
        </authorList>
    </citation>
    <scope>NUCLEOTIDE SEQUENCE [LARGE SCALE GENOMIC DNA]</scope>
    <source>
        <strain evidence="3">DSM 25055</strain>
    </source>
</reference>
<evidence type="ECO:0000313" key="2">
    <source>
        <dbReference type="EMBL" id="SER82067.1"/>
    </source>
</evidence>
<dbReference type="STRING" id="1186196.SAMN04489841_4656"/>
<dbReference type="RefSeq" id="WP_090622618.1">
    <property type="nucleotide sequence ID" value="NZ_FOFD01000008.1"/>
</dbReference>
<keyword evidence="1" id="KW-0472">Membrane</keyword>
<accession>A0A1H9SAL9</accession>
<feature type="transmembrane region" description="Helical" evidence="1">
    <location>
        <begin position="12"/>
        <end position="30"/>
    </location>
</feature>
<evidence type="ECO:0000256" key="1">
    <source>
        <dbReference type="SAM" id="Phobius"/>
    </source>
</evidence>
<keyword evidence="3" id="KW-1185">Reference proteome</keyword>
<keyword evidence="1" id="KW-0812">Transmembrane</keyword>
<dbReference type="Pfam" id="PF26045">
    <property type="entry name" value="OB_2TM_halo"/>
    <property type="match status" value="1"/>
</dbReference>
<protein>
    <submittedName>
        <fullName evidence="2">Uncharacterized protein</fullName>
    </submittedName>
</protein>
<dbReference type="AlphaFoldDB" id="A0A1H9SAL9"/>